<accession>X1CYH0</accession>
<dbReference type="PANTHER" id="PTHR34847:SF1">
    <property type="entry name" value="NODULATION PROTEIN U"/>
    <property type="match status" value="1"/>
</dbReference>
<organism evidence="2">
    <name type="scientific">marine sediment metagenome</name>
    <dbReference type="NCBI Taxonomy" id="412755"/>
    <lineage>
        <taxon>unclassified sequences</taxon>
        <taxon>metagenomes</taxon>
        <taxon>ecological metagenomes</taxon>
    </lineage>
</organism>
<dbReference type="AlphaFoldDB" id="X1CYH0"/>
<dbReference type="EMBL" id="BART01030043">
    <property type="protein sequence ID" value="GAH13551.1"/>
    <property type="molecule type" value="Genomic_DNA"/>
</dbReference>
<comment type="caution">
    <text evidence="2">The sequence shown here is derived from an EMBL/GenBank/DDBJ whole genome shotgun (WGS) entry which is preliminary data.</text>
</comment>
<proteinExistence type="predicted"/>
<dbReference type="InterPro" id="IPR031730">
    <property type="entry name" value="Carbam_trans_C"/>
</dbReference>
<feature type="domain" description="Carbamoyltransferase C-terminal" evidence="1">
    <location>
        <begin position="1"/>
        <end position="187"/>
    </location>
</feature>
<name>X1CYH0_9ZZZZ</name>
<feature type="non-terminal residue" evidence="2">
    <location>
        <position position="1"/>
    </location>
</feature>
<dbReference type="InterPro" id="IPR051338">
    <property type="entry name" value="NodU/CmcH_Carbamoyltrnsfr"/>
</dbReference>
<dbReference type="InterPro" id="IPR038152">
    <property type="entry name" value="Carbam_trans_C_sf"/>
</dbReference>
<gene>
    <name evidence="2" type="ORF">S01H4_52558</name>
</gene>
<dbReference type="Gene3D" id="3.90.870.20">
    <property type="entry name" value="Carbamoyltransferase, C-terminal domain"/>
    <property type="match status" value="1"/>
</dbReference>
<evidence type="ECO:0000313" key="2">
    <source>
        <dbReference type="EMBL" id="GAH13551.1"/>
    </source>
</evidence>
<sequence length="206" mass="23095">GKIVGYFSGRMEFGPRALGARSILGNPCSTETQSVMNLKIKFRESFRPFAPSVLVEDVAEFFELETASPYMLLVAPVQKNRQHSAAGDVCQGANDDLFSVINYPRSDIPAVTHVDYSARIQSVSIEDKPDYHNIIKAFKDLTGYGVVVNTSFNVRGEPIVCTPQDAYTCFMRTEMDMLVLGDCLLRKSDQPVFEDAENWRESYELD</sequence>
<dbReference type="PANTHER" id="PTHR34847">
    <property type="entry name" value="NODULATION PROTEIN U"/>
    <property type="match status" value="1"/>
</dbReference>
<dbReference type="Pfam" id="PF16861">
    <property type="entry name" value="Carbam_trans_C"/>
    <property type="match status" value="1"/>
</dbReference>
<evidence type="ECO:0000259" key="1">
    <source>
        <dbReference type="Pfam" id="PF16861"/>
    </source>
</evidence>
<protein>
    <recommendedName>
        <fullName evidence="1">Carbamoyltransferase C-terminal domain-containing protein</fullName>
    </recommendedName>
</protein>
<reference evidence="2" key="1">
    <citation type="journal article" date="2014" name="Front. Microbiol.">
        <title>High frequency of phylogenetically diverse reductive dehalogenase-homologous genes in deep subseafloor sedimentary metagenomes.</title>
        <authorList>
            <person name="Kawai M."/>
            <person name="Futagami T."/>
            <person name="Toyoda A."/>
            <person name="Takaki Y."/>
            <person name="Nishi S."/>
            <person name="Hori S."/>
            <person name="Arai W."/>
            <person name="Tsubouchi T."/>
            <person name="Morono Y."/>
            <person name="Uchiyama I."/>
            <person name="Ito T."/>
            <person name="Fujiyama A."/>
            <person name="Inagaki F."/>
            <person name="Takami H."/>
        </authorList>
    </citation>
    <scope>NUCLEOTIDE SEQUENCE</scope>
    <source>
        <strain evidence="2">Expedition CK06-06</strain>
    </source>
</reference>